<dbReference type="NCBIfam" id="NF011696">
    <property type="entry name" value="PRK15116.1"/>
    <property type="match status" value="1"/>
</dbReference>
<evidence type="ECO:0000256" key="8">
    <source>
        <dbReference type="ARBA" id="ARBA00023136"/>
    </source>
</evidence>
<keyword evidence="8" id="KW-0472">Membrane</keyword>
<dbReference type="GO" id="GO:0005524">
    <property type="term" value="F:ATP binding"/>
    <property type="evidence" value="ECO:0007669"/>
    <property type="project" value="UniProtKB-KW"/>
</dbReference>
<comment type="subcellular location">
    <subcellularLocation>
        <location evidence="1">Membrane</location>
        <topology evidence="1">Single-pass membrane protein</topology>
    </subcellularLocation>
</comment>
<evidence type="ECO:0000256" key="7">
    <source>
        <dbReference type="ARBA" id="ARBA00022989"/>
    </source>
</evidence>
<dbReference type="RefSeq" id="WP_133587100.1">
    <property type="nucleotide sequence ID" value="NZ_CP037953.1"/>
</dbReference>
<sequence length="272" mass="29278">MNDSYAERFGGIQRLYGASQVERFRQSHVCIVGIGGVGSWAAEAIARTGIGRITLIDLDDICVTNTNRQIQALSNTIGQMKTDVLAERIRAINPACEVIAIEDFLTAETLDEYLSSDFDVVIDCIDSVKSKAAIINACKRRKIPLVTVGGAGGQIDPTRIQVADLAKAYNDPLLARVKTTLRREYGFPKGEKSKFGVECIFSSETLKYPQLDGSVCATKVANTEGGAMKLDCNTGFGAAVMVTGSFGFFAAARAIEKLLKKPRPQPAGESSQ</sequence>
<keyword evidence="4" id="KW-0812">Transmembrane</keyword>
<gene>
    <name evidence="12" type="ORF">EV696_101224</name>
</gene>
<dbReference type="Pfam" id="PF00899">
    <property type="entry name" value="ThiF"/>
    <property type="match status" value="1"/>
</dbReference>
<proteinExistence type="inferred from homology"/>
<keyword evidence="5" id="KW-0547">Nucleotide-binding</keyword>
<organism evidence="12 13">
    <name type="scientific">Permianibacter aggregans</name>
    <dbReference type="NCBI Taxonomy" id="1510150"/>
    <lineage>
        <taxon>Bacteria</taxon>
        <taxon>Pseudomonadati</taxon>
        <taxon>Pseudomonadota</taxon>
        <taxon>Gammaproteobacteria</taxon>
        <taxon>Pseudomonadales</taxon>
        <taxon>Pseudomonadaceae</taxon>
        <taxon>Permianibacter</taxon>
    </lineage>
</organism>
<dbReference type="InterPro" id="IPR035985">
    <property type="entry name" value="Ubiquitin-activating_enz"/>
</dbReference>
<evidence type="ECO:0000256" key="10">
    <source>
        <dbReference type="ARBA" id="ARBA00083375"/>
    </source>
</evidence>
<dbReference type="GO" id="GO:0016020">
    <property type="term" value="C:membrane"/>
    <property type="evidence" value="ECO:0007669"/>
    <property type="project" value="UniProtKB-SubCell"/>
</dbReference>
<dbReference type="Proteomes" id="UP000295375">
    <property type="component" value="Unassembled WGS sequence"/>
</dbReference>
<reference evidence="12 13" key="1">
    <citation type="submission" date="2019-03" db="EMBL/GenBank/DDBJ databases">
        <title>Genomic Encyclopedia of Type Strains, Phase IV (KMG-IV): sequencing the most valuable type-strain genomes for metagenomic binning, comparative biology and taxonomic classification.</title>
        <authorList>
            <person name="Goeker M."/>
        </authorList>
    </citation>
    <scope>NUCLEOTIDE SEQUENCE [LARGE SCALE GENOMIC DNA]</scope>
    <source>
        <strain evidence="12 13">DSM 103792</strain>
    </source>
</reference>
<dbReference type="PANTHER" id="PTHR43267">
    <property type="entry name" value="TRNA THREONYLCARBAMOYLADENOSINE DEHYDRATASE"/>
    <property type="match status" value="1"/>
</dbReference>
<evidence type="ECO:0000256" key="6">
    <source>
        <dbReference type="ARBA" id="ARBA00022840"/>
    </source>
</evidence>
<dbReference type="Gene3D" id="3.40.50.720">
    <property type="entry name" value="NAD(P)-binding Rossmann-like Domain"/>
    <property type="match status" value="1"/>
</dbReference>
<evidence type="ECO:0000313" key="12">
    <source>
        <dbReference type="EMBL" id="TDQ51251.1"/>
    </source>
</evidence>
<evidence type="ECO:0000256" key="4">
    <source>
        <dbReference type="ARBA" id="ARBA00022692"/>
    </source>
</evidence>
<comment type="caution">
    <text evidence="12">The sequence shown here is derived from an EMBL/GenBank/DDBJ whole genome shotgun (WGS) entry which is preliminary data.</text>
</comment>
<evidence type="ECO:0000256" key="3">
    <source>
        <dbReference type="ARBA" id="ARBA00022598"/>
    </source>
</evidence>
<feature type="domain" description="THIF-type NAD/FAD binding fold" evidence="11">
    <location>
        <begin position="15"/>
        <end position="268"/>
    </location>
</feature>
<dbReference type="FunFam" id="3.40.50.720:FF:000096">
    <property type="entry name" value="tRNA cyclic N6-threonylcarbamoyladenosine(37) synthase TcdA"/>
    <property type="match status" value="1"/>
</dbReference>
<evidence type="ECO:0000256" key="2">
    <source>
        <dbReference type="ARBA" id="ARBA00009919"/>
    </source>
</evidence>
<comment type="similarity">
    <text evidence="2">Belongs to the HesA/MoeB/ThiF family.</text>
</comment>
<evidence type="ECO:0000256" key="5">
    <source>
        <dbReference type="ARBA" id="ARBA00022741"/>
    </source>
</evidence>
<keyword evidence="3" id="KW-0436">Ligase</keyword>
<dbReference type="EMBL" id="SNYM01000001">
    <property type="protein sequence ID" value="TDQ51251.1"/>
    <property type="molecule type" value="Genomic_DNA"/>
</dbReference>
<evidence type="ECO:0000256" key="1">
    <source>
        <dbReference type="ARBA" id="ARBA00004167"/>
    </source>
</evidence>
<evidence type="ECO:0000259" key="11">
    <source>
        <dbReference type="Pfam" id="PF00899"/>
    </source>
</evidence>
<dbReference type="InterPro" id="IPR045886">
    <property type="entry name" value="ThiF/MoeB/HesA"/>
</dbReference>
<dbReference type="CDD" id="cd00755">
    <property type="entry name" value="YgdL_like"/>
    <property type="match status" value="1"/>
</dbReference>
<dbReference type="AlphaFoldDB" id="A0A4R6UVK0"/>
<evidence type="ECO:0000256" key="9">
    <source>
        <dbReference type="ARBA" id="ARBA00074884"/>
    </source>
</evidence>
<dbReference type="GO" id="GO:0008641">
    <property type="term" value="F:ubiquitin-like modifier activating enzyme activity"/>
    <property type="evidence" value="ECO:0007669"/>
    <property type="project" value="InterPro"/>
</dbReference>
<keyword evidence="7" id="KW-1133">Transmembrane helix</keyword>
<dbReference type="OrthoDB" id="9804150at2"/>
<evidence type="ECO:0000313" key="13">
    <source>
        <dbReference type="Proteomes" id="UP000295375"/>
    </source>
</evidence>
<dbReference type="GO" id="GO:0061503">
    <property type="term" value="F:tRNA threonylcarbamoyladenosine dehydratase"/>
    <property type="evidence" value="ECO:0007669"/>
    <property type="project" value="TreeGrafter"/>
</dbReference>
<keyword evidence="13" id="KW-1185">Reference proteome</keyword>
<name>A0A4R6UVK0_9GAMM</name>
<dbReference type="SUPFAM" id="SSF69572">
    <property type="entry name" value="Activating enzymes of the ubiquitin-like proteins"/>
    <property type="match status" value="1"/>
</dbReference>
<accession>A0A4R6UVK0</accession>
<dbReference type="GO" id="GO:0061504">
    <property type="term" value="P:cyclic threonylcarbamoyladenosine biosynthetic process"/>
    <property type="evidence" value="ECO:0007669"/>
    <property type="project" value="TreeGrafter"/>
</dbReference>
<keyword evidence="6" id="KW-0067">ATP-binding</keyword>
<dbReference type="PANTHER" id="PTHR43267:SF1">
    <property type="entry name" value="TRNA THREONYLCARBAMOYLADENOSINE DEHYDRATASE"/>
    <property type="match status" value="1"/>
</dbReference>
<dbReference type="InterPro" id="IPR000594">
    <property type="entry name" value="ThiF_NAD_FAD-bd"/>
</dbReference>
<protein>
    <recommendedName>
        <fullName evidence="9">tRNA threonylcarbamoyladenosine dehydratase</fullName>
    </recommendedName>
    <alternativeName>
        <fullName evidence="10">t(6)A37 dehydratase</fullName>
    </alternativeName>
</protein>